<dbReference type="Gene3D" id="3.30.420.10">
    <property type="entry name" value="Ribonuclease H-like superfamily/Ribonuclease H"/>
    <property type="match status" value="1"/>
</dbReference>
<sequence>MITWQRGAAGGGQIKHKNTVRDLVAAARLPLLTAVVKIKAHLRSTTAEQLGNHWADLTAKADAGAVLTPTHAAPATEVRDVNILDVQNCAQPREIMLHRCTVLLPALLFALQLMPSFPEIHDNFYRHSVAFNASNAICIPARDKPDEID</sequence>
<accession>A0A401TFN6</accession>
<evidence type="ECO:0000313" key="1">
    <source>
        <dbReference type="EMBL" id="GCC41426.1"/>
    </source>
</evidence>
<protein>
    <submittedName>
        <fullName evidence="1">Uncharacterized protein</fullName>
    </submittedName>
</protein>
<comment type="caution">
    <text evidence="1">The sequence shown here is derived from an EMBL/GenBank/DDBJ whole genome shotgun (WGS) entry which is preliminary data.</text>
</comment>
<proteinExistence type="predicted"/>
<reference evidence="1 2" key="1">
    <citation type="journal article" date="2018" name="Nat. Ecol. Evol.">
        <title>Shark genomes provide insights into elasmobranch evolution and the origin of vertebrates.</title>
        <authorList>
            <person name="Hara Y"/>
            <person name="Yamaguchi K"/>
            <person name="Onimaru K"/>
            <person name="Kadota M"/>
            <person name="Koyanagi M"/>
            <person name="Keeley SD"/>
            <person name="Tatsumi K"/>
            <person name="Tanaka K"/>
            <person name="Motone F"/>
            <person name="Kageyama Y"/>
            <person name="Nozu R"/>
            <person name="Adachi N"/>
            <person name="Nishimura O"/>
            <person name="Nakagawa R"/>
            <person name="Tanegashima C"/>
            <person name="Kiyatake I"/>
            <person name="Matsumoto R"/>
            <person name="Murakumo K"/>
            <person name="Nishida K"/>
            <person name="Terakita A"/>
            <person name="Kuratani S"/>
            <person name="Sato K"/>
            <person name="Hyodo S Kuraku.S."/>
        </authorList>
    </citation>
    <scope>NUCLEOTIDE SEQUENCE [LARGE SCALE GENOMIC DNA]</scope>
</reference>
<name>A0A401TFN6_CHIPU</name>
<dbReference type="Proteomes" id="UP000287033">
    <property type="component" value="Unassembled WGS sequence"/>
</dbReference>
<dbReference type="InterPro" id="IPR036397">
    <property type="entry name" value="RNaseH_sf"/>
</dbReference>
<feature type="non-terminal residue" evidence="1">
    <location>
        <position position="149"/>
    </location>
</feature>
<keyword evidence="2" id="KW-1185">Reference proteome</keyword>
<gene>
    <name evidence="1" type="ORF">chiPu_0025167</name>
</gene>
<organism evidence="1 2">
    <name type="scientific">Chiloscyllium punctatum</name>
    <name type="common">Brownbanded bambooshark</name>
    <name type="synonym">Hemiscyllium punctatum</name>
    <dbReference type="NCBI Taxonomy" id="137246"/>
    <lineage>
        <taxon>Eukaryota</taxon>
        <taxon>Metazoa</taxon>
        <taxon>Chordata</taxon>
        <taxon>Craniata</taxon>
        <taxon>Vertebrata</taxon>
        <taxon>Chondrichthyes</taxon>
        <taxon>Elasmobranchii</taxon>
        <taxon>Galeomorphii</taxon>
        <taxon>Galeoidea</taxon>
        <taxon>Orectolobiformes</taxon>
        <taxon>Hemiscylliidae</taxon>
        <taxon>Chiloscyllium</taxon>
    </lineage>
</organism>
<evidence type="ECO:0000313" key="2">
    <source>
        <dbReference type="Proteomes" id="UP000287033"/>
    </source>
</evidence>
<dbReference type="GO" id="GO:0003676">
    <property type="term" value="F:nucleic acid binding"/>
    <property type="evidence" value="ECO:0007669"/>
    <property type="project" value="InterPro"/>
</dbReference>
<dbReference type="EMBL" id="BEZZ01053392">
    <property type="protein sequence ID" value="GCC41426.1"/>
    <property type="molecule type" value="Genomic_DNA"/>
</dbReference>
<dbReference type="AlphaFoldDB" id="A0A401TFN6"/>